<gene>
    <name evidence="3" type="ORF">TWF730_001122</name>
</gene>
<protein>
    <recommendedName>
        <fullName evidence="2">Fido domain-containing protein</fullName>
    </recommendedName>
</protein>
<feature type="region of interest" description="Disordered" evidence="1">
    <location>
        <begin position="134"/>
        <end position="184"/>
    </location>
</feature>
<keyword evidence="4" id="KW-1185">Reference proteome</keyword>
<accession>A0AAV9VNY1</accession>
<dbReference type="PROSITE" id="PS51459">
    <property type="entry name" value="FIDO"/>
    <property type="match status" value="1"/>
</dbReference>
<dbReference type="Proteomes" id="UP001373714">
    <property type="component" value="Unassembled WGS sequence"/>
</dbReference>
<feature type="region of interest" description="Disordered" evidence="1">
    <location>
        <begin position="1"/>
        <end position="20"/>
    </location>
</feature>
<name>A0AAV9VNY1_9PEZI</name>
<evidence type="ECO:0000313" key="3">
    <source>
        <dbReference type="EMBL" id="KAK6363702.1"/>
    </source>
</evidence>
<dbReference type="InterPro" id="IPR036597">
    <property type="entry name" value="Fido-like_dom_sf"/>
</dbReference>
<evidence type="ECO:0000259" key="2">
    <source>
        <dbReference type="PROSITE" id="PS51459"/>
    </source>
</evidence>
<feature type="domain" description="Fido" evidence="2">
    <location>
        <begin position="207"/>
        <end position="394"/>
    </location>
</feature>
<proteinExistence type="predicted"/>
<dbReference type="PANTHER" id="PTHR13504:SF38">
    <property type="entry name" value="FIDO DOMAIN-CONTAINING PROTEIN"/>
    <property type="match status" value="1"/>
</dbReference>
<reference evidence="3 4" key="1">
    <citation type="submission" date="2019-10" db="EMBL/GenBank/DDBJ databases">
        <authorList>
            <person name="Palmer J.M."/>
        </authorList>
    </citation>
    <scope>NUCLEOTIDE SEQUENCE [LARGE SCALE GENOMIC DNA]</scope>
    <source>
        <strain evidence="3 4">TWF730</strain>
    </source>
</reference>
<feature type="compositionally biased region" description="Basic and acidic residues" evidence="1">
    <location>
        <begin position="170"/>
        <end position="183"/>
    </location>
</feature>
<organism evidence="3 4">
    <name type="scientific">Orbilia blumenaviensis</name>
    <dbReference type="NCBI Taxonomy" id="1796055"/>
    <lineage>
        <taxon>Eukaryota</taxon>
        <taxon>Fungi</taxon>
        <taxon>Dikarya</taxon>
        <taxon>Ascomycota</taxon>
        <taxon>Pezizomycotina</taxon>
        <taxon>Orbiliomycetes</taxon>
        <taxon>Orbiliales</taxon>
        <taxon>Orbiliaceae</taxon>
        <taxon>Orbilia</taxon>
    </lineage>
</organism>
<dbReference type="Gene3D" id="1.10.3290.10">
    <property type="entry name" value="Fido-like domain"/>
    <property type="match status" value="1"/>
</dbReference>
<feature type="compositionally biased region" description="Low complexity" evidence="1">
    <location>
        <begin position="140"/>
        <end position="160"/>
    </location>
</feature>
<dbReference type="PANTHER" id="PTHR13504">
    <property type="entry name" value="FIDO DOMAIN-CONTAINING PROTEIN DDB_G0283145"/>
    <property type="match status" value="1"/>
</dbReference>
<dbReference type="EMBL" id="JAVHNS010000001">
    <property type="protein sequence ID" value="KAK6363702.1"/>
    <property type="molecule type" value="Genomic_DNA"/>
</dbReference>
<dbReference type="InterPro" id="IPR040198">
    <property type="entry name" value="Fido_containing"/>
</dbReference>
<sequence>MSQPPETSSTSTSNNPRPYLPLRLITTLPTLQNLTNLKRILITPTETTSTPAPSSKTAYLTAIRLLRLIRTHKDGNSVQSSTCRILLASALEMELCRVVFGSNYIDGVARMGLEETMEVCKMVFRYEDVDGGTSGIARNASTADGTDSTTTSAEPEASSTGEEDDDDDEDTKKKRQEEKEESRIQILQHARALRHFLTHYNVQDEPISESLILSTHRVLCTNHPPNEMDGSPWHEWAGKYRTSEIGIEVEIDDDEDEEEGGEGEGKKTGIVRAVDVPEYMRRLIRDFNSRIPENSNINEMGEEEGNANAQPIKLASYLCTQFLTVHPFTSDNGIMSRILLNAVLYKYTGLVASLGSEEGVEGWGRGNMEVERLVGDRVEEGGGRVEGMVGFNFGREEEEEEED</sequence>
<dbReference type="SUPFAM" id="SSF140931">
    <property type="entry name" value="Fic-like"/>
    <property type="match status" value="1"/>
</dbReference>
<evidence type="ECO:0000313" key="4">
    <source>
        <dbReference type="Proteomes" id="UP001373714"/>
    </source>
</evidence>
<feature type="compositionally biased region" description="Low complexity" evidence="1">
    <location>
        <begin position="7"/>
        <end position="20"/>
    </location>
</feature>
<evidence type="ECO:0000256" key="1">
    <source>
        <dbReference type="SAM" id="MobiDB-lite"/>
    </source>
</evidence>
<dbReference type="Pfam" id="PF02661">
    <property type="entry name" value="Fic"/>
    <property type="match status" value="1"/>
</dbReference>
<comment type="caution">
    <text evidence="3">The sequence shown here is derived from an EMBL/GenBank/DDBJ whole genome shotgun (WGS) entry which is preliminary data.</text>
</comment>
<dbReference type="AlphaFoldDB" id="A0AAV9VNY1"/>
<dbReference type="InterPro" id="IPR003812">
    <property type="entry name" value="Fido"/>
</dbReference>